<dbReference type="PANTHER" id="PTHR43611">
    <property type="entry name" value="ALPHA-D-GLUCOSE 1-PHOSPHATE PHOSPHATASE"/>
    <property type="match status" value="1"/>
</dbReference>
<dbReference type="SUPFAM" id="SSF56784">
    <property type="entry name" value="HAD-like"/>
    <property type="match status" value="1"/>
</dbReference>
<evidence type="ECO:0000313" key="2">
    <source>
        <dbReference type="Proteomes" id="UP000250796"/>
    </source>
</evidence>
<dbReference type="SFLD" id="SFLDG01129">
    <property type="entry name" value="C1.5:_HAD__Beta-PGM__Phosphata"/>
    <property type="match status" value="1"/>
</dbReference>
<accession>A0A7Z7LHD9</accession>
<protein>
    <submittedName>
        <fullName evidence="1">Haloacid dehalogenase domain protein hydrolase</fullName>
    </submittedName>
</protein>
<dbReference type="Gene3D" id="1.10.150.240">
    <property type="entry name" value="Putative phosphatase, domain 2"/>
    <property type="match status" value="1"/>
</dbReference>
<evidence type="ECO:0000313" key="1">
    <source>
        <dbReference type="EMBL" id="SSC14027.1"/>
    </source>
</evidence>
<dbReference type="InterPro" id="IPR023198">
    <property type="entry name" value="PGP-like_dom2"/>
</dbReference>
<dbReference type="AlphaFoldDB" id="A0A7Z7LHD9"/>
<dbReference type="InterPro" id="IPR023214">
    <property type="entry name" value="HAD_sf"/>
</dbReference>
<organism evidence="1 2">
    <name type="scientific">Mesotoga infera</name>
    <dbReference type="NCBI Taxonomy" id="1236046"/>
    <lineage>
        <taxon>Bacteria</taxon>
        <taxon>Thermotogati</taxon>
        <taxon>Thermotogota</taxon>
        <taxon>Thermotogae</taxon>
        <taxon>Kosmotogales</taxon>
        <taxon>Kosmotogaceae</taxon>
        <taxon>Mesotoga</taxon>
    </lineage>
</organism>
<name>A0A7Z7LHD9_9BACT</name>
<keyword evidence="1" id="KW-0378">Hydrolase</keyword>
<gene>
    <name evidence="1" type="ORF">MESINF_2587</name>
</gene>
<dbReference type="Pfam" id="PF00702">
    <property type="entry name" value="Hydrolase"/>
    <property type="match status" value="1"/>
</dbReference>
<dbReference type="EMBL" id="LS974202">
    <property type="protein sequence ID" value="SSC14027.1"/>
    <property type="molecule type" value="Genomic_DNA"/>
</dbReference>
<dbReference type="Gene3D" id="3.40.50.1000">
    <property type="entry name" value="HAD superfamily/HAD-like"/>
    <property type="match status" value="1"/>
</dbReference>
<dbReference type="NCBIfam" id="TIGR01509">
    <property type="entry name" value="HAD-SF-IA-v3"/>
    <property type="match status" value="1"/>
</dbReference>
<dbReference type="GO" id="GO:0016787">
    <property type="term" value="F:hydrolase activity"/>
    <property type="evidence" value="ECO:0007669"/>
    <property type="project" value="UniProtKB-KW"/>
</dbReference>
<dbReference type="PANTHER" id="PTHR43611:SF3">
    <property type="entry name" value="FLAVIN MONONUCLEOTIDE HYDROLASE 1, CHLOROPLATIC"/>
    <property type="match status" value="1"/>
</dbReference>
<dbReference type="InterPro" id="IPR036412">
    <property type="entry name" value="HAD-like_sf"/>
</dbReference>
<reference evidence="1 2" key="1">
    <citation type="submission" date="2017-01" db="EMBL/GenBank/DDBJ databases">
        <authorList>
            <person name="Erauso G."/>
        </authorList>
    </citation>
    <scope>NUCLEOTIDE SEQUENCE [LARGE SCALE GENOMIC DNA]</scope>
    <source>
        <strain evidence="1">MESINF1</strain>
    </source>
</reference>
<proteinExistence type="predicted"/>
<dbReference type="SFLD" id="SFLDS00003">
    <property type="entry name" value="Haloacid_Dehalogenase"/>
    <property type="match status" value="1"/>
</dbReference>
<dbReference type="Proteomes" id="UP000250796">
    <property type="component" value="Chromosome MESINF"/>
</dbReference>
<sequence>MRLFIFDVGGVVAANTSVVPQICDYLDIPQERFIELAGHESIKALQTGGMTEEDFALRLSSKIGKEVPSNIWSIFFNPVPIEGTIKIIEKLKTRYRVVAGTNTIDPHYRIHKERNDYVLFDEVYASHIMGLAKPDSEFYRHILYAENCTPEEAFFADDTLKNVLAARNLGIVSFHFTEPSALEERLKEYL</sequence>
<dbReference type="KEGG" id="minf:MESINF_2587"/>
<dbReference type="InterPro" id="IPR006439">
    <property type="entry name" value="HAD-SF_hydro_IA"/>
</dbReference>
<keyword evidence="2" id="KW-1185">Reference proteome</keyword>
<dbReference type="RefSeq" id="WP_169700274.1">
    <property type="nucleotide sequence ID" value="NZ_LS974202.1"/>
</dbReference>